<dbReference type="Pfam" id="PF13432">
    <property type="entry name" value="TPR_16"/>
    <property type="match status" value="1"/>
</dbReference>
<keyword evidence="1" id="KW-0677">Repeat</keyword>
<proteinExistence type="predicted"/>
<dbReference type="PROSITE" id="PS50293">
    <property type="entry name" value="TPR_REGION"/>
    <property type="match status" value="1"/>
</dbReference>
<evidence type="ECO:0000256" key="1">
    <source>
        <dbReference type="ARBA" id="ARBA00022737"/>
    </source>
</evidence>
<dbReference type="InterPro" id="IPR051685">
    <property type="entry name" value="Ycf3/AcsC/BcsC/TPR_MFPF"/>
</dbReference>
<gene>
    <name evidence="3" type="ORF">MNBD_NITROSPIRAE01-1298</name>
</gene>
<dbReference type="AlphaFoldDB" id="A0A3B1CI56"/>
<keyword evidence="2" id="KW-0802">TPR repeat</keyword>
<dbReference type="SUPFAM" id="SSF48439">
    <property type="entry name" value="Protein prenylyltransferase"/>
    <property type="match status" value="1"/>
</dbReference>
<accession>A0A3B1CI56</accession>
<dbReference type="InterPro" id="IPR011990">
    <property type="entry name" value="TPR-like_helical_dom_sf"/>
</dbReference>
<protein>
    <submittedName>
        <fullName evidence="3">Uncharacterized protein</fullName>
    </submittedName>
</protein>
<dbReference type="EMBL" id="UOGF01000059">
    <property type="protein sequence ID" value="VAX30156.1"/>
    <property type="molecule type" value="Genomic_DNA"/>
</dbReference>
<evidence type="ECO:0000256" key="2">
    <source>
        <dbReference type="ARBA" id="ARBA00022803"/>
    </source>
</evidence>
<sequence length="209" mass="23865">MRHPPFLIRLCLYGALFVPSFLFAAIIDPPEREQTDSSTGFDVISEDNLANNPKAWNRRGITLFREGRYHDALFAFNQAILLKEDDAEAWNYKGEALFKLERQEEALAAFKKALEIRPLLTRALHNKGAVLLDLDRLKEALAVYKLLIQRNASDAVAWKEKAEVLLLLGRDFEALDAATQALDVRPGFQEAEKLKEKIDLKIQNLRFNL</sequence>
<dbReference type="Gene3D" id="1.25.40.10">
    <property type="entry name" value="Tetratricopeptide repeat domain"/>
    <property type="match status" value="2"/>
</dbReference>
<dbReference type="PANTHER" id="PTHR44943">
    <property type="entry name" value="CELLULOSE SYNTHASE OPERON PROTEIN C"/>
    <property type="match status" value="1"/>
</dbReference>
<reference evidence="3" key="1">
    <citation type="submission" date="2018-06" db="EMBL/GenBank/DDBJ databases">
        <authorList>
            <person name="Zhirakovskaya E."/>
        </authorList>
    </citation>
    <scope>NUCLEOTIDE SEQUENCE</scope>
</reference>
<dbReference type="InterPro" id="IPR019734">
    <property type="entry name" value="TPR_rpt"/>
</dbReference>
<dbReference type="PANTHER" id="PTHR44943:SF8">
    <property type="entry name" value="TPR REPEAT-CONTAINING PROTEIN MJ0263"/>
    <property type="match status" value="1"/>
</dbReference>
<evidence type="ECO:0000313" key="3">
    <source>
        <dbReference type="EMBL" id="VAX30156.1"/>
    </source>
</evidence>
<dbReference type="Pfam" id="PF13181">
    <property type="entry name" value="TPR_8"/>
    <property type="match status" value="1"/>
</dbReference>
<organism evidence="3">
    <name type="scientific">hydrothermal vent metagenome</name>
    <dbReference type="NCBI Taxonomy" id="652676"/>
    <lineage>
        <taxon>unclassified sequences</taxon>
        <taxon>metagenomes</taxon>
        <taxon>ecological metagenomes</taxon>
    </lineage>
</organism>
<dbReference type="PROSITE" id="PS50005">
    <property type="entry name" value="TPR"/>
    <property type="match status" value="2"/>
</dbReference>
<name>A0A3B1CI56_9ZZZZ</name>
<dbReference type="SMART" id="SM00028">
    <property type="entry name" value="TPR"/>
    <property type="match status" value="4"/>
</dbReference>